<dbReference type="PANTHER" id="PTHR42812:SF2">
    <property type="entry name" value="XYLOSIDASE_ARABINOSIDASE"/>
    <property type="match status" value="1"/>
</dbReference>
<feature type="chain" id="PRO_5046693849" evidence="6">
    <location>
        <begin position="27"/>
        <end position="567"/>
    </location>
</feature>
<feature type="region of interest" description="Disordered" evidence="5">
    <location>
        <begin position="546"/>
        <end position="567"/>
    </location>
</feature>
<evidence type="ECO:0000256" key="3">
    <source>
        <dbReference type="ARBA" id="ARBA00023295"/>
    </source>
</evidence>
<dbReference type="RefSeq" id="WP_162410287.1">
    <property type="nucleotide sequence ID" value="NZ_PDWN01000008.1"/>
</dbReference>
<gene>
    <name evidence="8" type="ORF">CSC65_09140</name>
</gene>
<dbReference type="Pfam" id="PF17851">
    <property type="entry name" value="GH43_C2"/>
    <property type="match status" value="1"/>
</dbReference>
<protein>
    <submittedName>
        <fullName evidence="8">Xylan 1,4-beta-xylosidase</fullName>
    </submittedName>
</protein>
<evidence type="ECO:0000313" key="8">
    <source>
        <dbReference type="EMBL" id="KAF1694344.1"/>
    </source>
</evidence>
<dbReference type="InterPro" id="IPR023296">
    <property type="entry name" value="Glyco_hydro_beta-prop_sf"/>
</dbReference>
<dbReference type="InterPro" id="IPR006710">
    <property type="entry name" value="Glyco_hydro_43"/>
</dbReference>
<keyword evidence="2 4" id="KW-0378">Hydrolase</keyword>
<dbReference type="InterPro" id="IPR041542">
    <property type="entry name" value="GH43_C2"/>
</dbReference>
<keyword evidence="6" id="KW-0732">Signal</keyword>
<dbReference type="PANTHER" id="PTHR42812">
    <property type="entry name" value="BETA-XYLOSIDASE"/>
    <property type="match status" value="1"/>
</dbReference>
<dbReference type="InterPro" id="IPR006311">
    <property type="entry name" value="TAT_signal"/>
</dbReference>
<dbReference type="SUPFAM" id="SSF75005">
    <property type="entry name" value="Arabinanase/levansucrase/invertase"/>
    <property type="match status" value="1"/>
</dbReference>
<evidence type="ECO:0000256" key="4">
    <source>
        <dbReference type="RuleBase" id="RU361187"/>
    </source>
</evidence>
<dbReference type="Gene3D" id="2.60.120.200">
    <property type="match status" value="1"/>
</dbReference>
<sequence>MPMTTRRDLFKTMAAGALAAPLAALAGGGDKAAPAGPCVPAPPRWRRGVENQRRADLGDGTYLNPIVAGDRPDPTILKDGDDYYMTFSSFRDVPGIVIWHSTDLLNWAPLGPALRQPLGDVWAMDLCRHGDRYYIYLPANPGDKGWRIFVIWTDDIRGGRWSDPVDLGIEHFIDPGHVVGEDGKRYLFVNGIRKIRLTDDGLATDGMLEMAYEPWRYPEEWITENFAPEGPKLFWRDGWLYLVTAVGGTAGPVTGHMVIAARSRSVHGPWEHCPHNPLVRTLSIDEPWWSRGHATVVEGPAGDAWMVYHGYENGFRTLGRQALMEPVEWGDDGWFRAKGGDLSRPLRKPLPSSRPSAGTALSDDFSGDRLGTQWCLFQPGADGLARISRSGGALALSGSGSSPADSAPLLCTMVDRSYEIEVTVEVPDGGEGGLLLFYNHKAFVGLGVTPEVVKTFQYAEEHPWARVPRQGSGAVRVRLTNDAHVLTWRYSYDGGRTWRLHGTRMEVSGIHHNVFGGFLSLRAGLYSAGHAPVRFRDFRYRALPDPTHPRAAAPAASAAQPGTRTAR</sequence>
<dbReference type="InterPro" id="IPR013320">
    <property type="entry name" value="ConA-like_dom_sf"/>
</dbReference>
<feature type="signal peptide" evidence="6">
    <location>
        <begin position="1"/>
        <end position="26"/>
    </location>
</feature>
<accession>A0ABQ6Z6J8</accession>
<keyword evidence="3 4" id="KW-0326">Glycosidase</keyword>
<proteinExistence type="inferred from homology"/>
<dbReference type="InterPro" id="IPR051795">
    <property type="entry name" value="Glycosyl_Hydrlase_43"/>
</dbReference>
<evidence type="ECO:0000259" key="7">
    <source>
        <dbReference type="Pfam" id="PF17851"/>
    </source>
</evidence>
<comment type="caution">
    <text evidence="8">The sequence shown here is derived from an EMBL/GenBank/DDBJ whole genome shotgun (WGS) entry which is preliminary data.</text>
</comment>
<feature type="compositionally biased region" description="Low complexity" evidence="5">
    <location>
        <begin position="549"/>
        <end position="561"/>
    </location>
</feature>
<evidence type="ECO:0000256" key="2">
    <source>
        <dbReference type="ARBA" id="ARBA00022801"/>
    </source>
</evidence>
<name>A0ABQ6Z6J8_9GAMM</name>
<feature type="domain" description="Beta-xylosidase C-terminal Concanavalin A-like" evidence="7">
    <location>
        <begin position="362"/>
        <end position="541"/>
    </location>
</feature>
<keyword evidence="9" id="KW-1185">Reference proteome</keyword>
<evidence type="ECO:0000256" key="5">
    <source>
        <dbReference type="SAM" id="MobiDB-lite"/>
    </source>
</evidence>
<evidence type="ECO:0000256" key="6">
    <source>
        <dbReference type="SAM" id="SignalP"/>
    </source>
</evidence>
<dbReference type="EMBL" id="PDWN01000008">
    <property type="protein sequence ID" value="KAF1694344.1"/>
    <property type="molecule type" value="Genomic_DNA"/>
</dbReference>
<evidence type="ECO:0000256" key="1">
    <source>
        <dbReference type="ARBA" id="ARBA00009865"/>
    </source>
</evidence>
<dbReference type="Proteomes" id="UP000788419">
    <property type="component" value="Unassembled WGS sequence"/>
</dbReference>
<evidence type="ECO:0000313" key="9">
    <source>
        <dbReference type="Proteomes" id="UP000788419"/>
    </source>
</evidence>
<organism evidence="8 9">
    <name type="scientific">Pseudoxanthomonas daejeonensis</name>
    <dbReference type="NCBI Taxonomy" id="266062"/>
    <lineage>
        <taxon>Bacteria</taxon>
        <taxon>Pseudomonadati</taxon>
        <taxon>Pseudomonadota</taxon>
        <taxon>Gammaproteobacteria</taxon>
        <taxon>Lysobacterales</taxon>
        <taxon>Lysobacteraceae</taxon>
        <taxon>Pseudoxanthomonas</taxon>
    </lineage>
</organism>
<dbReference type="PROSITE" id="PS51318">
    <property type="entry name" value="TAT"/>
    <property type="match status" value="1"/>
</dbReference>
<dbReference type="Pfam" id="PF04616">
    <property type="entry name" value="Glyco_hydro_43"/>
    <property type="match status" value="1"/>
</dbReference>
<comment type="similarity">
    <text evidence="1 4">Belongs to the glycosyl hydrolase 43 family.</text>
</comment>
<reference evidence="8 9" key="1">
    <citation type="submission" date="2017-10" db="EMBL/GenBank/DDBJ databases">
        <title>Whole genome sequencing of members of genus Pseudoxanthomonas.</title>
        <authorList>
            <person name="Kumar S."/>
            <person name="Bansal K."/>
            <person name="Kaur A."/>
            <person name="Patil P."/>
            <person name="Sharma S."/>
            <person name="Patil P.B."/>
        </authorList>
    </citation>
    <scope>NUCLEOTIDE SEQUENCE [LARGE SCALE GENOMIC DNA]</scope>
    <source>
        <strain evidence="8 9">DSM 17801</strain>
    </source>
</reference>
<dbReference type="Gene3D" id="2.115.10.20">
    <property type="entry name" value="Glycosyl hydrolase domain, family 43"/>
    <property type="match status" value="1"/>
</dbReference>
<dbReference type="SUPFAM" id="SSF49899">
    <property type="entry name" value="Concanavalin A-like lectins/glucanases"/>
    <property type="match status" value="1"/>
</dbReference>
<dbReference type="CDD" id="cd09002">
    <property type="entry name" value="GH43_XYL-like"/>
    <property type="match status" value="1"/>
</dbReference>